<reference evidence="1" key="1">
    <citation type="submission" date="2021-11" db="EMBL/GenBank/DDBJ databases">
        <authorList>
            <consortium name="Genoscope - CEA"/>
            <person name="William W."/>
        </authorList>
    </citation>
    <scope>NUCLEOTIDE SEQUENCE</scope>
</reference>
<protein>
    <submittedName>
        <fullName evidence="1">Uncharacterized protein</fullName>
    </submittedName>
</protein>
<dbReference type="Proteomes" id="UP000789595">
    <property type="component" value="Unassembled WGS sequence"/>
</dbReference>
<dbReference type="AlphaFoldDB" id="A0A8J2SBY7"/>
<feature type="non-terminal residue" evidence="1">
    <location>
        <position position="1"/>
    </location>
</feature>
<organism evidence="1 2">
    <name type="scientific">Pelagomonas calceolata</name>
    <dbReference type="NCBI Taxonomy" id="35677"/>
    <lineage>
        <taxon>Eukaryota</taxon>
        <taxon>Sar</taxon>
        <taxon>Stramenopiles</taxon>
        <taxon>Ochrophyta</taxon>
        <taxon>Pelagophyceae</taxon>
        <taxon>Pelagomonadales</taxon>
        <taxon>Pelagomonadaceae</taxon>
        <taxon>Pelagomonas</taxon>
    </lineage>
</organism>
<proteinExistence type="predicted"/>
<gene>
    <name evidence="1" type="ORF">PECAL_1P11350</name>
</gene>
<keyword evidence="2" id="KW-1185">Reference proteome</keyword>
<evidence type="ECO:0000313" key="1">
    <source>
        <dbReference type="EMBL" id="CAH0364756.1"/>
    </source>
</evidence>
<evidence type="ECO:0000313" key="2">
    <source>
        <dbReference type="Proteomes" id="UP000789595"/>
    </source>
</evidence>
<dbReference type="EMBL" id="CAKKNE010000001">
    <property type="protein sequence ID" value="CAH0364756.1"/>
    <property type="molecule type" value="Genomic_DNA"/>
</dbReference>
<sequence>RRRRTAAAARSRRRGRGAAFRAAGAPAGFLALRPRDAAVQECASRHSSRRAAVKTVCACCEQLALAHAAVRGGRDQTCKLVLGASLVLPPA</sequence>
<name>A0A8J2SBY7_9STRA</name>
<accession>A0A8J2SBY7</accession>
<comment type="caution">
    <text evidence="1">The sequence shown here is derived from an EMBL/GenBank/DDBJ whole genome shotgun (WGS) entry which is preliminary data.</text>
</comment>